<proteinExistence type="predicted"/>
<dbReference type="GO" id="GO:0051726">
    <property type="term" value="P:regulation of cell cycle"/>
    <property type="evidence" value="ECO:0007669"/>
    <property type="project" value="InterPro"/>
</dbReference>
<dbReference type="HOGENOM" id="CLU_592523_0_0_1"/>
<keyword evidence="3" id="KW-1185">Reference proteome</keyword>
<dbReference type="PANTHER" id="PTHR21451">
    <property type="entry name" value="HISTONE H3 METHYLTRANSFERASE"/>
    <property type="match status" value="1"/>
</dbReference>
<accession>B8LEH3</accession>
<dbReference type="InterPro" id="IPR029063">
    <property type="entry name" value="SAM-dependent_MTases_sf"/>
</dbReference>
<dbReference type="SUPFAM" id="SSF53335">
    <property type="entry name" value="S-adenosyl-L-methionine-dependent methyltransferases"/>
    <property type="match status" value="1"/>
</dbReference>
<dbReference type="Gene3D" id="3.40.50.150">
    <property type="entry name" value="Vaccinia Virus protein VP39"/>
    <property type="match status" value="1"/>
</dbReference>
<reference evidence="2 3" key="1">
    <citation type="journal article" date="2004" name="Science">
        <title>The genome of the diatom Thalassiosira pseudonana: ecology, evolution, and metabolism.</title>
        <authorList>
            <person name="Armbrust E.V."/>
            <person name="Berges J.A."/>
            <person name="Bowler C."/>
            <person name="Green B.R."/>
            <person name="Martinez D."/>
            <person name="Putnam N.H."/>
            <person name="Zhou S."/>
            <person name="Allen A.E."/>
            <person name="Apt K.E."/>
            <person name="Bechner M."/>
            <person name="Brzezinski M.A."/>
            <person name="Chaal B.K."/>
            <person name="Chiovitti A."/>
            <person name="Davis A.K."/>
            <person name="Demarest M.S."/>
            <person name="Detter J.C."/>
            <person name="Glavina T."/>
            <person name="Goodstein D."/>
            <person name="Hadi M.Z."/>
            <person name="Hellsten U."/>
            <person name="Hildebrand M."/>
            <person name="Jenkins B.D."/>
            <person name="Jurka J."/>
            <person name="Kapitonov V.V."/>
            <person name="Kroger N."/>
            <person name="Lau W.W."/>
            <person name="Lane T.W."/>
            <person name="Larimer F.W."/>
            <person name="Lippmeier J.C."/>
            <person name="Lucas S."/>
            <person name="Medina M."/>
            <person name="Montsant A."/>
            <person name="Obornik M."/>
            <person name="Parker M.S."/>
            <person name="Palenik B."/>
            <person name="Pazour G.J."/>
            <person name="Richardson P.M."/>
            <person name="Rynearson T.A."/>
            <person name="Saito M.A."/>
            <person name="Schwartz D.C."/>
            <person name="Thamatrakoln K."/>
            <person name="Valentin K."/>
            <person name="Vardi A."/>
            <person name="Wilkerson F.P."/>
            <person name="Rokhsar D.S."/>
        </authorList>
    </citation>
    <scope>NUCLEOTIDE SEQUENCE [LARGE SCALE GENOMIC DNA]</scope>
    <source>
        <strain evidence="2 3">CCMP1335</strain>
    </source>
</reference>
<dbReference type="AlphaFoldDB" id="B8LEH3"/>
<dbReference type="RefSeq" id="XP_002297446.1">
    <property type="nucleotide sequence ID" value="XM_002297410.1"/>
</dbReference>
<sequence>MMPSIAIRFFVILLHLSLVIVKTRAFATPSNRRRHPSSSILFNTFYRTVPNHLLHHRSTSTHLQSSKRSISSNSDEECLLPLQNPNFDPNAKSLSNISFSQVTTAIDTLYPPHELSQRNAKSRSDGYWKFLEKGEEPPREFTYGEFDVEFFGELLDKAWGWWLKRSGDEKQHTTLDTTTVIPWKNKVFCDIGSGAGRLVITAAALHPNWKVCKGLEILEGIHDFSVEIAERCRVKDDDGEENKDTTIDTKCGEIQYVLRVPNDIDSLQNATTHPRSSNTNKNGTTLSLAPIQFTCGSFTDPYQYLGDIDCAFVFSSCMKPNLLQQLSVAIGRQCRPGTIIITTEFPLFLRGTIDPLEEDTTLPFGDYEIELLEKIDGWCWLMGGESTAYIHRVKQSFWGDYNGPREKPRLSLEEEAWKLVQLMEKGELTDTKEFLRNVYNSIVFHGYDDLLRDETEEGEDDA</sequence>
<dbReference type="Proteomes" id="UP000001449">
    <property type="component" value="Unassembled WGS sequence"/>
</dbReference>
<reference evidence="2 3" key="2">
    <citation type="journal article" date="2008" name="Nature">
        <title>The Phaeodactylum genome reveals the evolutionary history of diatom genomes.</title>
        <authorList>
            <person name="Bowler C."/>
            <person name="Allen A.E."/>
            <person name="Badger J.H."/>
            <person name="Grimwood J."/>
            <person name="Jabbari K."/>
            <person name="Kuo A."/>
            <person name="Maheswari U."/>
            <person name="Martens C."/>
            <person name="Maumus F."/>
            <person name="Otillar R.P."/>
            <person name="Rayko E."/>
            <person name="Salamov A."/>
            <person name="Vandepoele K."/>
            <person name="Beszteri B."/>
            <person name="Gruber A."/>
            <person name="Heijde M."/>
            <person name="Katinka M."/>
            <person name="Mock T."/>
            <person name="Valentin K."/>
            <person name="Verret F."/>
            <person name="Berges J.A."/>
            <person name="Brownlee C."/>
            <person name="Cadoret J.P."/>
            <person name="Chiovitti A."/>
            <person name="Choi C.J."/>
            <person name="Coesel S."/>
            <person name="De Martino A."/>
            <person name="Detter J.C."/>
            <person name="Durkin C."/>
            <person name="Falciatore A."/>
            <person name="Fournet J."/>
            <person name="Haruta M."/>
            <person name="Huysman M.J."/>
            <person name="Jenkins B.D."/>
            <person name="Jiroutova K."/>
            <person name="Jorgensen R.E."/>
            <person name="Joubert Y."/>
            <person name="Kaplan A."/>
            <person name="Kroger N."/>
            <person name="Kroth P.G."/>
            <person name="La Roche J."/>
            <person name="Lindquist E."/>
            <person name="Lommer M."/>
            <person name="Martin-Jezequel V."/>
            <person name="Lopez P.J."/>
            <person name="Lucas S."/>
            <person name="Mangogna M."/>
            <person name="McGinnis K."/>
            <person name="Medlin L.K."/>
            <person name="Montsant A."/>
            <person name="Oudot-Le Secq M.P."/>
            <person name="Napoli C."/>
            <person name="Obornik M."/>
            <person name="Parker M.S."/>
            <person name="Petit J.L."/>
            <person name="Porcel B.M."/>
            <person name="Poulsen N."/>
            <person name="Robison M."/>
            <person name="Rychlewski L."/>
            <person name="Rynearson T.A."/>
            <person name="Schmutz J."/>
            <person name="Shapiro H."/>
            <person name="Siaut M."/>
            <person name="Stanley M."/>
            <person name="Sussman M.R."/>
            <person name="Taylor A.R."/>
            <person name="Vardi A."/>
            <person name="von Dassow P."/>
            <person name="Vyverman W."/>
            <person name="Willis A."/>
            <person name="Wyrwicz L.S."/>
            <person name="Rokhsar D.S."/>
            <person name="Weissenbach J."/>
            <person name="Armbrust E.V."/>
            <person name="Green B.R."/>
            <person name="Van de Peer Y."/>
            <person name="Grigoriev I.V."/>
        </authorList>
    </citation>
    <scope>NUCLEOTIDE SEQUENCE [LARGE SCALE GENOMIC DNA]</scope>
    <source>
        <strain evidence="2 3">CCMP1335</strain>
    </source>
</reference>
<feature type="chain" id="PRO_5002876922" description="DOT1 domain-containing protein" evidence="1">
    <location>
        <begin position="26"/>
        <end position="462"/>
    </location>
</feature>
<dbReference type="KEGG" id="tps:THAPSDRAFT_bd874"/>
<dbReference type="PaxDb" id="35128-Thapsdraft874"/>
<dbReference type="PANTHER" id="PTHR21451:SF19">
    <property type="entry name" value="ACTIVATED IN BLOCKED UNFOLDED PROTEIN RESPONSE"/>
    <property type="match status" value="1"/>
</dbReference>
<protein>
    <recommendedName>
        <fullName evidence="4">DOT1 domain-containing protein</fullName>
    </recommendedName>
</protein>
<evidence type="ECO:0000256" key="1">
    <source>
        <dbReference type="SAM" id="SignalP"/>
    </source>
</evidence>
<dbReference type="GeneID" id="7446013"/>
<evidence type="ECO:0000313" key="2">
    <source>
        <dbReference type="EMBL" id="EED86263.1"/>
    </source>
</evidence>
<dbReference type="OMA" id="FSSCMKP"/>
<evidence type="ECO:0000313" key="3">
    <source>
        <dbReference type="Proteomes" id="UP000001449"/>
    </source>
</evidence>
<dbReference type="eggNOG" id="ENOG502SBC3">
    <property type="taxonomic scope" value="Eukaryota"/>
</dbReference>
<feature type="signal peptide" evidence="1">
    <location>
        <begin position="1"/>
        <end position="25"/>
    </location>
</feature>
<dbReference type="InParanoid" id="B8LEH3"/>
<dbReference type="GO" id="GO:0031151">
    <property type="term" value="F:histone H3K79 methyltransferase activity"/>
    <property type="evidence" value="ECO:0007669"/>
    <property type="project" value="InterPro"/>
</dbReference>
<name>B8LEH3_THAPS</name>
<dbReference type="InterPro" id="IPR030445">
    <property type="entry name" value="H3-K79_meTrfase"/>
</dbReference>
<evidence type="ECO:0008006" key="4">
    <source>
        <dbReference type="Google" id="ProtNLM"/>
    </source>
</evidence>
<organism evidence="2 3">
    <name type="scientific">Thalassiosira pseudonana</name>
    <name type="common">Marine diatom</name>
    <name type="synonym">Cyclotella nana</name>
    <dbReference type="NCBI Taxonomy" id="35128"/>
    <lineage>
        <taxon>Eukaryota</taxon>
        <taxon>Sar</taxon>
        <taxon>Stramenopiles</taxon>
        <taxon>Ochrophyta</taxon>
        <taxon>Bacillariophyta</taxon>
        <taxon>Coscinodiscophyceae</taxon>
        <taxon>Thalassiosirophycidae</taxon>
        <taxon>Thalassiosirales</taxon>
        <taxon>Thalassiosiraceae</taxon>
        <taxon>Thalassiosira</taxon>
    </lineage>
</organism>
<gene>
    <name evidence="2" type="ORF">THAPSDRAFT_bd874</name>
</gene>
<dbReference type="EMBL" id="DS999441">
    <property type="protein sequence ID" value="EED86263.1"/>
    <property type="molecule type" value="Genomic_DNA"/>
</dbReference>
<keyword evidence="1" id="KW-0732">Signal</keyword>